<reference evidence="2 4" key="1">
    <citation type="submission" date="2022-07" db="EMBL/GenBank/DDBJ databases">
        <authorList>
            <person name="Criscuolo A."/>
        </authorList>
    </citation>
    <scope>NUCLEOTIDE SEQUENCE</scope>
    <source>
        <strain evidence="4">CIP 111951</strain>
        <strain evidence="2">CIP111854</strain>
        <strain evidence="1">CIP111951</strain>
    </source>
</reference>
<evidence type="ECO:0000313" key="1">
    <source>
        <dbReference type="EMBL" id="CAH9050143.1"/>
    </source>
</evidence>
<name>A0A9W4VSL2_9GAMM</name>
<keyword evidence="3" id="KW-1185">Reference proteome</keyword>
<dbReference type="EMBL" id="CAMAPD010000001">
    <property type="protein sequence ID" value="CAH9050143.1"/>
    <property type="molecule type" value="Genomic_DNA"/>
</dbReference>
<protein>
    <submittedName>
        <fullName evidence="2">Uncharacterized protein</fullName>
    </submittedName>
</protein>
<evidence type="ECO:0000313" key="4">
    <source>
        <dbReference type="Proteomes" id="UP001152485"/>
    </source>
</evidence>
<evidence type="ECO:0000313" key="2">
    <source>
        <dbReference type="EMBL" id="CAH9052537.1"/>
    </source>
</evidence>
<organism evidence="2 3">
    <name type="scientific">Pseudoalteromonas holothuriae</name>
    <dbReference type="NCBI Taxonomy" id="2963714"/>
    <lineage>
        <taxon>Bacteria</taxon>
        <taxon>Pseudomonadati</taxon>
        <taxon>Pseudomonadota</taxon>
        <taxon>Gammaproteobacteria</taxon>
        <taxon>Alteromonadales</taxon>
        <taxon>Pseudoalteromonadaceae</taxon>
        <taxon>Pseudoalteromonas</taxon>
    </lineage>
</organism>
<comment type="caution">
    <text evidence="2">The sequence shown here is derived from an EMBL/GenBank/DDBJ whole genome shotgun (WGS) entry which is preliminary data.</text>
</comment>
<dbReference type="EMBL" id="CAMAPC010000003">
    <property type="protein sequence ID" value="CAH9052537.1"/>
    <property type="molecule type" value="Genomic_DNA"/>
</dbReference>
<dbReference type="RefSeq" id="WP_261591337.1">
    <property type="nucleotide sequence ID" value="NZ_CAMAPC010000003.1"/>
</dbReference>
<sequence>MNQRLIIAFTWLTGGLFLCWAFTHGSIEVDTIEEVLWLCLSSTVVTLAAPQLNSKLLGAVAL</sequence>
<gene>
    <name evidence="2" type="ORF">PSECIP111854_00989</name>
    <name evidence="1" type="ORF">PSECIP111951_00130</name>
</gene>
<dbReference type="Proteomes" id="UP001152485">
    <property type="component" value="Unassembled WGS sequence"/>
</dbReference>
<dbReference type="Proteomes" id="UP001152467">
    <property type="component" value="Unassembled WGS sequence"/>
</dbReference>
<evidence type="ECO:0000313" key="3">
    <source>
        <dbReference type="Proteomes" id="UP001152467"/>
    </source>
</evidence>
<dbReference type="AlphaFoldDB" id="A0A9W4VSL2"/>
<proteinExistence type="predicted"/>
<accession>A0A9W4VSL2</accession>